<accession>A0A8T9CKP3</accession>
<dbReference type="AlphaFoldDB" id="A0A8T9CKP3"/>
<gene>
    <name evidence="2" type="ORF">LSUE1_G000797</name>
</gene>
<dbReference type="EMBL" id="QGMK01000032">
    <property type="protein sequence ID" value="TVY85077.1"/>
    <property type="molecule type" value="Genomic_DNA"/>
</dbReference>
<evidence type="ECO:0000313" key="3">
    <source>
        <dbReference type="Proteomes" id="UP000469558"/>
    </source>
</evidence>
<evidence type="ECO:0000313" key="2">
    <source>
        <dbReference type="EMBL" id="TVY85077.1"/>
    </source>
</evidence>
<name>A0A8T9CKP3_9HELO</name>
<sequence>MSGPTQFLGHAENVLGRPSEEFSPPPNMEGGQRKRTYSSLSGNHGDWQQPPTHQVQPIHLGNLIIPRMGLHQILNGEILLTYIDKAVLLKAQ</sequence>
<evidence type="ECO:0000256" key="1">
    <source>
        <dbReference type="SAM" id="MobiDB-lite"/>
    </source>
</evidence>
<keyword evidence="3" id="KW-1185">Reference proteome</keyword>
<dbReference type="Proteomes" id="UP000469558">
    <property type="component" value="Unassembled WGS sequence"/>
</dbReference>
<comment type="caution">
    <text evidence="2">The sequence shown here is derived from an EMBL/GenBank/DDBJ whole genome shotgun (WGS) entry which is preliminary data.</text>
</comment>
<proteinExistence type="predicted"/>
<feature type="region of interest" description="Disordered" evidence="1">
    <location>
        <begin position="1"/>
        <end position="53"/>
    </location>
</feature>
<organism evidence="2 3">
    <name type="scientific">Lachnellula suecica</name>
    <dbReference type="NCBI Taxonomy" id="602035"/>
    <lineage>
        <taxon>Eukaryota</taxon>
        <taxon>Fungi</taxon>
        <taxon>Dikarya</taxon>
        <taxon>Ascomycota</taxon>
        <taxon>Pezizomycotina</taxon>
        <taxon>Leotiomycetes</taxon>
        <taxon>Helotiales</taxon>
        <taxon>Lachnaceae</taxon>
        <taxon>Lachnellula</taxon>
    </lineage>
</organism>
<reference evidence="2 3" key="1">
    <citation type="submission" date="2018-05" db="EMBL/GenBank/DDBJ databases">
        <title>Genome sequencing and assembly of the regulated plant pathogen Lachnellula willkommii and related sister species for the development of diagnostic species identification markers.</title>
        <authorList>
            <person name="Giroux E."/>
            <person name="Bilodeau G."/>
        </authorList>
    </citation>
    <scope>NUCLEOTIDE SEQUENCE [LARGE SCALE GENOMIC DNA]</scope>
    <source>
        <strain evidence="2 3">CBS 268.59</strain>
    </source>
</reference>
<protein>
    <submittedName>
        <fullName evidence="2">Uncharacterized protein</fullName>
    </submittedName>
</protein>